<gene>
    <name evidence="3" type="ORF">C2869_06340</name>
</gene>
<proteinExistence type="predicted"/>
<keyword evidence="1" id="KW-0238">DNA-binding</keyword>
<dbReference type="KEGG" id="cate:C2869_06340"/>
<keyword evidence="4" id="KW-1185">Reference proteome</keyword>
<dbReference type="InterPro" id="IPR046532">
    <property type="entry name" value="DUF6597"/>
</dbReference>
<reference evidence="3 4" key="1">
    <citation type="submission" date="2018-01" db="EMBL/GenBank/DDBJ databases">
        <title>Genome sequence of a Cantenovulum-like bacteria.</title>
        <authorList>
            <person name="Tan W.R."/>
            <person name="Lau N.-S."/>
            <person name="Go F."/>
            <person name="Amirul A.-A.A."/>
        </authorList>
    </citation>
    <scope>NUCLEOTIDE SEQUENCE [LARGE SCALE GENOMIC DNA]</scope>
    <source>
        <strain evidence="3 4">CCB-QB4</strain>
    </source>
</reference>
<dbReference type="Gene3D" id="1.10.10.60">
    <property type="entry name" value="Homeodomain-like"/>
    <property type="match status" value="1"/>
</dbReference>
<protein>
    <recommendedName>
        <fullName evidence="2">HTH araC/xylS-type domain-containing protein</fullName>
    </recommendedName>
</protein>
<organism evidence="3 4">
    <name type="scientific">Saccharobesus litoralis</name>
    <dbReference type="NCBI Taxonomy" id="2172099"/>
    <lineage>
        <taxon>Bacteria</taxon>
        <taxon>Pseudomonadati</taxon>
        <taxon>Pseudomonadota</taxon>
        <taxon>Gammaproteobacteria</taxon>
        <taxon>Alteromonadales</taxon>
        <taxon>Alteromonadaceae</taxon>
        <taxon>Saccharobesus</taxon>
    </lineage>
</organism>
<dbReference type="Proteomes" id="UP000244441">
    <property type="component" value="Chromosome"/>
</dbReference>
<dbReference type="OrthoDB" id="6592899at2"/>
<dbReference type="GO" id="GO:0043565">
    <property type="term" value="F:sequence-specific DNA binding"/>
    <property type="evidence" value="ECO:0007669"/>
    <property type="project" value="InterPro"/>
</dbReference>
<evidence type="ECO:0000256" key="1">
    <source>
        <dbReference type="ARBA" id="ARBA00023125"/>
    </source>
</evidence>
<dbReference type="Pfam" id="PF20240">
    <property type="entry name" value="DUF6597"/>
    <property type="match status" value="1"/>
</dbReference>
<dbReference type="RefSeq" id="WP_108602153.1">
    <property type="nucleotide sequence ID" value="NZ_CP026604.1"/>
</dbReference>
<evidence type="ECO:0000313" key="4">
    <source>
        <dbReference type="Proteomes" id="UP000244441"/>
    </source>
</evidence>
<dbReference type="EMBL" id="CP026604">
    <property type="protein sequence ID" value="AWB66082.1"/>
    <property type="molecule type" value="Genomic_DNA"/>
</dbReference>
<dbReference type="InterPro" id="IPR018060">
    <property type="entry name" value="HTH_AraC"/>
</dbReference>
<evidence type="ECO:0000313" key="3">
    <source>
        <dbReference type="EMBL" id="AWB66082.1"/>
    </source>
</evidence>
<feature type="domain" description="HTH araC/xylS-type" evidence="2">
    <location>
        <begin position="163"/>
        <end position="264"/>
    </location>
</feature>
<dbReference type="SMART" id="SM00342">
    <property type="entry name" value="HTH_ARAC"/>
    <property type="match status" value="1"/>
</dbReference>
<dbReference type="GO" id="GO:0003700">
    <property type="term" value="F:DNA-binding transcription factor activity"/>
    <property type="evidence" value="ECO:0007669"/>
    <property type="project" value="InterPro"/>
</dbReference>
<evidence type="ECO:0000259" key="2">
    <source>
        <dbReference type="PROSITE" id="PS01124"/>
    </source>
</evidence>
<dbReference type="Pfam" id="PF12833">
    <property type="entry name" value="HTH_18"/>
    <property type="match status" value="1"/>
</dbReference>
<accession>A0A2S0VPG8</accession>
<sequence length="267" mass="30213">MSTLYKPFQPTLTLAGLTKFGLALNICASSPGLKNTVSAFVQVSTQQATLYRVLPDGTQAIYLSKSGALFSGAQIKVCDVPMYMYADEEYFGVWFCPGVLRRLFNIDLSEVAGQLVPADDLLNSELQRLTYQVYDKATFAERVTLFESWLMTRFHQVLNPKLEHALSLILYLPERPSTFEKVSIIAEKIGVTSRHLNRLFLQNIGLNTKQFINVIRAQQACRTLFNQSKAKHLIDNELGYYDQAHCINEFKTYFGATPINLVNQYTV</sequence>
<dbReference type="PANTHER" id="PTHR43280">
    <property type="entry name" value="ARAC-FAMILY TRANSCRIPTIONAL REGULATOR"/>
    <property type="match status" value="1"/>
</dbReference>
<dbReference type="PANTHER" id="PTHR43280:SF2">
    <property type="entry name" value="HTH-TYPE TRANSCRIPTIONAL REGULATOR EXSA"/>
    <property type="match status" value="1"/>
</dbReference>
<name>A0A2S0VPG8_9ALTE</name>
<dbReference type="AlphaFoldDB" id="A0A2S0VPG8"/>
<dbReference type="PROSITE" id="PS01124">
    <property type="entry name" value="HTH_ARAC_FAMILY_2"/>
    <property type="match status" value="1"/>
</dbReference>